<dbReference type="GO" id="GO:0016020">
    <property type="term" value="C:membrane"/>
    <property type="evidence" value="ECO:0007669"/>
    <property type="project" value="UniProtKB-SubCell"/>
</dbReference>
<dbReference type="InterPro" id="IPR045584">
    <property type="entry name" value="Pilin-like"/>
</dbReference>
<dbReference type="Gene3D" id="3.30.700.10">
    <property type="entry name" value="Glycoprotein, Type 4 Pilin"/>
    <property type="match status" value="1"/>
</dbReference>
<keyword evidence="4 6" id="KW-1133">Transmembrane helix</keyword>
<accession>A0A1G2F6M6</accession>
<dbReference type="Proteomes" id="UP000179099">
    <property type="component" value="Unassembled WGS sequence"/>
</dbReference>
<dbReference type="Pfam" id="PF07963">
    <property type="entry name" value="N_methyl"/>
    <property type="match status" value="1"/>
</dbReference>
<evidence type="ECO:0000313" key="8">
    <source>
        <dbReference type="Proteomes" id="UP000179099"/>
    </source>
</evidence>
<evidence type="ECO:0000256" key="4">
    <source>
        <dbReference type="ARBA" id="ARBA00022989"/>
    </source>
</evidence>
<dbReference type="NCBIfam" id="TIGR02532">
    <property type="entry name" value="IV_pilin_GFxxxE"/>
    <property type="match status" value="1"/>
</dbReference>
<proteinExistence type="predicted"/>
<evidence type="ECO:0008006" key="9">
    <source>
        <dbReference type="Google" id="ProtNLM"/>
    </source>
</evidence>
<feature type="transmembrane region" description="Helical" evidence="6">
    <location>
        <begin position="12"/>
        <end position="36"/>
    </location>
</feature>
<evidence type="ECO:0000256" key="1">
    <source>
        <dbReference type="ARBA" id="ARBA00004167"/>
    </source>
</evidence>
<evidence type="ECO:0000313" key="7">
    <source>
        <dbReference type="EMBL" id="OGZ33725.1"/>
    </source>
</evidence>
<comment type="subcellular location">
    <subcellularLocation>
        <location evidence="1">Membrane</location>
        <topology evidence="1">Single-pass membrane protein</topology>
    </subcellularLocation>
</comment>
<name>A0A1G2F6M6_9BACT</name>
<dbReference type="STRING" id="1801992.A2Y98_03520"/>
<dbReference type="AlphaFoldDB" id="A0A1G2F6M6"/>
<keyword evidence="5 6" id="KW-0472">Membrane</keyword>
<comment type="caution">
    <text evidence="7">The sequence shown here is derived from an EMBL/GenBank/DDBJ whole genome shotgun (WGS) entry which is preliminary data.</text>
</comment>
<dbReference type="PANTHER" id="PTHR30093:SF44">
    <property type="entry name" value="TYPE II SECRETION SYSTEM CORE PROTEIN G"/>
    <property type="match status" value="1"/>
</dbReference>
<dbReference type="EMBL" id="MHMW01000027">
    <property type="protein sequence ID" value="OGZ33725.1"/>
    <property type="molecule type" value="Genomic_DNA"/>
</dbReference>
<protein>
    <recommendedName>
        <fullName evidence="9">Type II secretion system protein GspG C-terminal domain-containing protein</fullName>
    </recommendedName>
</protein>
<keyword evidence="2" id="KW-0488">Methylation</keyword>
<evidence type="ECO:0000256" key="2">
    <source>
        <dbReference type="ARBA" id="ARBA00022481"/>
    </source>
</evidence>
<dbReference type="SUPFAM" id="SSF54523">
    <property type="entry name" value="Pili subunits"/>
    <property type="match status" value="1"/>
</dbReference>
<dbReference type="PANTHER" id="PTHR30093">
    <property type="entry name" value="GENERAL SECRETION PATHWAY PROTEIN G"/>
    <property type="match status" value="1"/>
</dbReference>
<gene>
    <name evidence="7" type="ORF">A2Y98_03520</name>
</gene>
<evidence type="ECO:0000256" key="6">
    <source>
        <dbReference type="SAM" id="Phobius"/>
    </source>
</evidence>
<evidence type="ECO:0000256" key="5">
    <source>
        <dbReference type="ARBA" id="ARBA00023136"/>
    </source>
</evidence>
<reference evidence="7 8" key="1">
    <citation type="journal article" date="2016" name="Nat. Commun.">
        <title>Thousands of microbial genomes shed light on interconnected biogeochemical processes in an aquifer system.</title>
        <authorList>
            <person name="Anantharaman K."/>
            <person name="Brown C.T."/>
            <person name="Hug L.A."/>
            <person name="Sharon I."/>
            <person name="Castelle C.J."/>
            <person name="Probst A.J."/>
            <person name="Thomas B.C."/>
            <person name="Singh A."/>
            <person name="Wilkins M.J."/>
            <person name="Karaoz U."/>
            <person name="Brodie E.L."/>
            <person name="Williams K.H."/>
            <person name="Hubbard S.S."/>
            <person name="Banfield J.F."/>
        </authorList>
    </citation>
    <scope>NUCLEOTIDE SEQUENCE [LARGE SCALE GENOMIC DNA]</scope>
</reference>
<dbReference type="InterPro" id="IPR012902">
    <property type="entry name" value="N_methyl_site"/>
</dbReference>
<sequence length="156" mass="17291">MKNQNKKNAFTLIELLVVIAIIGILATIVLVSLSSARSKARDARRQTDMHQYSVAMEMYYDAQLIPRYPDLNDNIASVLANDSTLAPYMNPAVLDPKNSGSQVYYWTDCGAKNQFCVWTVLENPSVPTTYYIANPRGTKDTTTAPSCAGAPRCYDL</sequence>
<organism evidence="7 8">
    <name type="scientific">Candidatus Portnoybacteria bacterium RBG_19FT_COMBO_36_7</name>
    <dbReference type="NCBI Taxonomy" id="1801992"/>
    <lineage>
        <taxon>Bacteria</taxon>
        <taxon>Candidatus Portnoyibacteriota</taxon>
    </lineage>
</organism>
<evidence type="ECO:0000256" key="3">
    <source>
        <dbReference type="ARBA" id="ARBA00022692"/>
    </source>
</evidence>
<keyword evidence="3 6" id="KW-0812">Transmembrane</keyword>